<dbReference type="Pfam" id="PF01757">
    <property type="entry name" value="Acyl_transf_3"/>
    <property type="match status" value="1"/>
</dbReference>
<feature type="transmembrane region" description="Helical" evidence="1">
    <location>
        <begin position="106"/>
        <end position="128"/>
    </location>
</feature>
<feature type="transmembrane region" description="Helical" evidence="1">
    <location>
        <begin position="285"/>
        <end position="307"/>
    </location>
</feature>
<keyword evidence="5" id="KW-1185">Reference proteome</keyword>
<keyword evidence="4" id="KW-0808">Transferase</keyword>
<feature type="transmembrane region" description="Helical" evidence="1">
    <location>
        <begin position="348"/>
        <end position="370"/>
    </location>
</feature>
<sequence>MSNIKYRKDIDGLRAFAVLSVIFYHLEISWVKSGFLGVDIFFVISGYLITKIILRDLESDTFSIKNFYLRRVRRILPALIFVLVFSSFFAWLILLPQDLINYAKSMMSVIASVSNLFFFETLSFGYFATDSSVIPLLHTWSLGVEEQFYIVWPIVLIILFKLKISSKKNLLAITSLFIIVSVAFFFYKHYPKFYYIPVSRGFELLFGCFLAIGLNKQNYNISNKLLLNIFSIISLTLMVIPIFVVAVSYPSIWMIVACFGAVLFIYSGSFNYTPIINTLFSLKPFVAIGLISYSLYLWHWPIIAYLNYLSINISVSASTFVVILSLLLATISYLFVEKPFRHKFKFNFSKSLFLLWILPLILTIGFYSAAKHQGFGFNRPNIDQNKLAFKYGFEKVDANGCFYNFDVDSNVTTTNPYYTIYRKQYSEKLCKIYPNKKSTILLFGNSHARSAWPMVSEWVKNADLNATLLSITRNNPKNKYNYVEYPESLDQKTGNDIMDQRFAFVKSAISKDSNYQIIIIANLFGIGTQDFDVFGRIAEQALKNGKKVVLIVDNPYLGYPAPNFLPNNNVSNLCAINRIHGDCRVSAKVYRKWLQPQLNIYNKLKHKYPDSVFIIDPSKAICDENVCHTSIDGIPIFADSNHLNYLGSQLLGKKYLEEYGNPLEKIVNSNSIGMALSKLF</sequence>
<name>A0ABQ6PEB6_9GAMM</name>
<feature type="transmembrane region" description="Helical" evidence="1">
    <location>
        <begin position="34"/>
        <end position="54"/>
    </location>
</feature>
<dbReference type="Pfam" id="PF19040">
    <property type="entry name" value="SGNH"/>
    <property type="match status" value="1"/>
</dbReference>
<accession>A0ABQ6PEB6</accession>
<feature type="transmembrane region" description="Helical" evidence="1">
    <location>
        <begin position="252"/>
        <end position="273"/>
    </location>
</feature>
<protein>
    <submittedName>
        <fullName evidence="4">Acyltransferase family protein</fullName>
    </submittedName>
</protein>
<evidence type="ECO:0000256" key="1">
    <source>
        <dbReference type="SAM" id="Phobius"/>
    </source>
</evidence>
<keyword evidence="1" id="KW-0812">Transmembrane</keyword>
<keyword evidence="4" id="KW-0012">Acyltransferase</keyword>
<feature type="transmembrane region" description="Helical" evidence="1">
    <location>
        <begin position="225"/>
        <end position="246"/>
    </location>
</feature>
<gene>
    <name evidence="4" type="ORF">fsci_05430</name>
</gene>
<evidence type="ECO:0000259" key="3">
    <source>
        <dbReference type="Pfam" id="PF19040"/>
    </source>
</evidence>
<dbReference type="EMBL" id="BTHG01000002">
    <property type="protein sequence ID" value="GMN89057.1"/>
    <property type="molecule type" value="Genomic_DNA"/>
</dbReference>
<reference evidence="4 5" key="1">
    <citation type="journal article" date="2024" name="Dis. Aquat. Organ.">
        <title>Francisella sciaenopsi sp. nov. isolated from diseased red drum Sciaenops ocellatus in Florida, USA.</title>
        <authorList>
            <person name="Kawahara M."/>
            <person name="Cody T.T."/>
            <person name="Yanong R.P.E."/>
            <person name="Henderson E."/>
            <person name="Yazdi Z."/>
            <person name="Soto E."/>
        </authorList>
    </citation>
    <scope>NUCLEOTIDE SEQUENCE [LARGE SCALE GENOMIC DNA]</scope>
    <source>
        <strain evidence="4 5">R22-20-7</strain>
    </source>
</reference>
<feature type="transmembrane region" description="Helical" evidence="1">
    <location>
        <begin position="75"/>
        <end position="94"/>
    </location>
</feature>
<dbReference type="Proteomes" id="UP001628164">
    <property type="component" value="Unassembled WGS sequence"/>
</dbReference>
<dbReference type="RefSeq" id="WP_407876919.1">
    <property type="nucleotide sequence ID" value="NZ_BTHG01000002.1"/>
</dbReference>
<feature type="domain" description="Acyltransferase 3" evidence="2">
    <location>
        <begin position="8"/>
        <end position="332"/>
    </location>
</feature>
<evidence type="ECO:0000313" key="4">
    <source>
        <dbReference type="EMBL" id="GMN89057.1"/>
    </source>
</evidence>
<proteinExistence type="predicted"/>
<feature type="domain" description="SGNH" evidence="3">
    <location>
        <begin position="426"/>
        <end position="655"/>
    </location>
</feature>
<dbReference type="GO" id="GO:0016746">
    <property type="term" value="F:acyltransferase activity"/>
    <property type="evidence" value="ECO:0007669"/>
    <property type="project" value="UniProtKB-KW"/>
</dbReference>
<keyword evidence="1" id="KW-1133">Transmembrane helix</keyword>
<evidence type="ECO:0000259" key="2">
    <source>
        <dbReference type="Pfam" id="PF01757"/>
    </source>
</evidence>
<organism evidence="4 5">
    <name type="scientific">Francisella sciaenopsi</name>
    <dbReference type="NCBI Taxonomy" id="3055034"/>
    <lineage>
        <taxon>Bacteria</taxon>
        <taxon>Pseudomonadati</taxon>
        <taxon>Pseudomonadota</taxon>
        <taxon>Gammaproteobacteria</taxon>
        <taxon>Thiotrichales</taxon>
        <taxon>Francisellaceae</taxon>
        <taxon>Francisella</taxon>
    </lineage>
</organism>
<dbReference type="PANTHER" id="PTHR23028">
    <property type="entry name" value="ACETYLTRANSFERASE"/>
    <property type="match status" value="1"/>
</dbReference>
<evidence type="ECO:0000313" key="5">
    <source>
        <dbReference type="Proteomes" id="UP001628164"/>
    </source>
</evidence>
<feature type="transmembrane region" description="Helical" evidence="1">
    <location>
        <begin position="12"/>
        <end position="28"/>
    </location>
</feature>
<feature type="transmembrane region" description="Helical" evidence="1">
    <location>
        <begin position="170"/>
        <end position="187"/>
    </location>
</feature>
<dbReference type="InterPro" id="IPR050879">
    <property type="entry name" value="Acyltransferase_3"/>
</dbReference>
<dbReference type="InterPro" id="IPR002656">
    <property type="entry name" value="Acyl_transf_3_dom"/>
</dbReference>
<feature type="transmembrane region" description="Helical" evidence="1">
    <location>
        <begin position="313"/>
        <end position="336"/>
    </location>
</feature>
<comment type="caution">
    <text evidence="4">The sequence shown here is derived from an EMBL/GenBank/DDBJ whole genome shotgun (WGS) entry which is preliminary data.</text>
</comment>
<dbReference type="InterPro" id="IPR043968">
    <property type="entry name" value="SGNH"/>
</dbReference>
<dbReference type="PANTHER" id="PTHR23028:SF53">
    <property type="entry name" value="ACYL_TRANSF_3 DOMAIN-CONTAINING PROTEIN"/>
    <property type="match status" value="1"/>
</dbReference>
<keyword evidence="1" id="KW-0472">Membrane</keyword>